<dbReference type="EMBL" id="EF484737">
    <property type="protein sequence ID" value="ABS86575.1"/>
    <property type="molecule type" value="mRNA"/>
</dbReference>
<evidence type="ECO:0000256" key="1">
    <source>
        <dbReference type="SAM" id="MobiDB-lite"/>
    </source>
</evidence>
<feature type="compositionally biased region" description="Basic and acidic residues" evidence="1">
    <location>
        <begin position="98"/>
        <end position="115"/>
    </location>
</feature>
<evidence type="ECO:0000313" key="2">
    <source>
        <dbReference type="EMBL" id="ABS86575.1"/>
    </source>
</evidence>
<accession>A7KMV7</accession>
<name>A7KMV7_9BASI</name>
<protein>
    <submittedName>
        <fullName evidence="2">Uncharacterized protein</fullName>
    </submittedName>
</protein>
<dbReference type="AlphaFoldDB" id="A7KMV7"/>
<feature type="region of interest" description="Disordered" evidence="1">
    <location>
        <begin position="1"/>
        <end position="142"/>
    </location>
</feature>
<feature type="non-terminal residue" evidence="2">
    <location>
        <position position="1"/>
    </location>
</feature>
<proteinExistence type="evidence at transcript level"/>
<organism evidence="2">
    <name type="scientific">Melampsora medusae f. sp. deltoidis</name>
    <dbReference type="NCBI Taxonomy" id="258770"/>
    <lineage>
        <taxon>Eukaryota</taxon>
        <taxon>Fungi</taxon>
        <taxon>Dikarya</taxon>
        <taxon>Basidiomycota</taxon>
        <taxon>Pucciniomycotina</taxon>
        <taxon>Pucciniomycetes</taxon>
        <taxon>Pucciniales</taxon>
        <taxon>Melampsoraceae</taxon>
        <taxon>Melampsora</taxon>
    </lineage>
</organism>
<reference evidence="2" key="1">
    <citation type="journal article" date="2007" name="Mol. Ecol. Notes">
        <title>Detection and validation of EST-derived SNPs for poplar leaf rust Melampsora medusae f. sp. deltoidae.</title>
        <authorList>
            <person name="Feau N."/>
            <person name="Bergeron M.-J."/>
            <person name="Joly D.L."/>
            <person name="Roussel F."/>
            <person name="Hamelin R.C."/>
        </authorList>
    </citation>
    <scope>NUCLEOTIDE SEQUENCE</scope>
</reference>
<sequence>FNSTNNPTYDGGLGDQVGQRANQALGSEVPGGHHHQHHQHGGAKTGDGLSGEYSDQGLGARSGVAAGGVGQASDNSSGIPGAHGIHGEPPHAGNKPSMGDKFKGTFEELKGKVTKDPATQLQGEARKKGDLSGHQQVGLDGY</sequence>
<feature type="compositionally biased region" description="Basic residues" evidence="1">
    <location>
        <begin position="32"/>
        <end position="41"/>
    </location>
</feature>